<dbReference type="EMBL" id="BSVB01000001">
    <property type="protein sequence ID" value="GMA94086.1"/>
    <property type="molecule type" value="Genomic_DNA"/>
</dbReference>
<keyword evidence="1" id="KW-0119">Carbohydrate metabolism</keyword>
<keyword evidence="4" id="KW-1185">Reference proteome</keyword>
<reference evidence="4" key="1">
    <citation type="journal article" date="2019" name="Int. J. Syst. Evol. Microbiol.">
        <title>The Global Catalogue of Microorganisms (GCM) 10K type strain sequencing project: providing services to taxonomists for standard genome sequencing and annotation.</title>
        <authorList>
            <consortium name="The Broad Institute Genomics Platform"/>
            <consortium name="The Broad Institute Genome Sequencing Center for Infectious Disease"/>
            <person name="Wu L."/>
            <person name="Ma J."/>
        </authorList>
    </citation>
    <scope>NUCLEOTIDE SEQUENCE [LARGE SCALE GENOMIC DNA]</scope>
    <source>
        <strain evidence="4">NBRC 108894</strain>
    </source>
</reference>
<dbReference type="SUPFAM" id="SSF100950">
    <property type="entry name" value="NagB/RpiA/CoA transferase-like"/>
    <property type="match status" value="1"/>
</dbReference>
<evidence type="ECO:0000256" key="1">
    <source>
        <dbReference type="ARBA" id="ARBA00023277"/>
    </source>
</evidence>
<dbReference type="RefSeq" id="WP_284253100.1">
    <property type="nucleotide sequence ID" value="NZ_BAAAQO010000003.1"/>
</dbReference>
<sequence length="252" mass="26959">MLRVETLDDRRALGIRAGADVAAELRRLLERQASVRAMFAAAPSQTETLEALVAAPGIDWNRVTAFHMDEYVGLRHGAPERFGAWLSRALFDRVPFGAVHVIDPGDDPDAEAARYGALVTEAPMDLVCLGIGVTAHLAFNDPPDADLADPAAVKLVELDLESRRQQVADECFAALDEVPTHALTVTIPPLVAGRRLFCMVPGALKARAVRATLREPVSAGTPSTVLRGHPACTLYLDAESAALLDPAERNAA</sequence>
<dbReference type="InterPro" id="IPR037171">
    <property type="entry name" value="NagB/RpiA_transferase-like"/>
</dbReference>
<dbReference type="PANTHER" id="PTHR11280">
    <property type="entry name" value="GLUCOSAMINE-6-PHOSPHATE ISOMERASE"/>
    <property type="match status" value="1"/>
</dbReference>
<dbReference type="PANTHER" id="PTHR11280:SF6">
    <property type="entry name" value="GLUCOSAMINE-6-PHOSPHATE ISOMERASE NAGB"/>
    <property type="match status" value="1"/>
</dbReference>
<comment type="caution">
    <text evidence="3">The sequence shown here is derived from an EMBL/GenBank/DDBJ whole genome shotgun (WGS) entry which is preliminary data.</text>
</comment>
<dbReference type="Pfam" id="PF01182">
    <property type="entry name" value="Glucosamine_iso"/>
    <property type="match status" value="1"/>
</dbReference>
<dbReference type="InterPro" id="IPR006148">
    <property type="entry name" value="Glc/Gal-6P_isomerase"/>
</dbReference>
<dbReference type="Gene3D" id="3.40.50.1360">
    <property type="match status" value="1"/>
</dbReference>
<dbReference type="Proteomes" id="UP001157034">
    <property type="component" value="Unassembled WGS sequence"/>
</dbReference>
<evidence type="ECO:0000259" key="2">
    <source>
        <dbReference type="Pfam" id="PF01182"/>
    </source>
</evidence>
<accession>A0ABQ6K5N6</accession>
<evidence type="ECO:0000313" key="4">
    <source>
        <dbReference type="Proteomes" id="UP001157034"/>
    </source>
</evidence>
<name>A0ABQ6K5N6_9MICO</name>
<evidence type="ECO:0000313" key="3">
    <source>
        <dbReference type="EMBL" id="GMA94086.1"/>
    </source>
</evidence>
<dbReference type="InterPro" id="IPR004547">
    <property type="entry name" value="Glucosamine6P_isomerase"/>
</dbReference>
<protein>
    <submittedName>
        <fullName evidence="3">Glucosamine-6-phosphate deaminase</fullName>
    </submittedName>
</protein>
<proteinExistence type="predicted"/>
<organism evidence="3 4">
    <name type="scientific">Pseudolysinimonas kribbensis</name>
    <dbReference type="NCBI Taxonomy" id="433641"/>
    <lineage>
        <taxon>Bacteria</taxon>
        <taxon>Bacillati</taxon>
        <taxon>Actinomycetota</taxon>
        <taxon>Actinomycetes</taxon>
        <taxon>Micrococcales</taxon>
        <taxon>Microbacteriaceae</taxon>
        <taxon>Pseudolysinimonas</taxon>
    </lineage>
</organism>
<gene>
    <name evidence="3" type="primary">nagB_1</name>
    <name evidence="3" type="ORF">GCM10025881_09100</name>
</gene>
<feature type="domain" description="Glucosamine/galactosamine-6-phosphate isomerase" evidence="2">
    <location>
        <begin position="9"/>
        <end position="227"/>
    </location>
</feature>